<accession>A0A1S1WYP8</accession>
<organism evidence="2 4">
    <name type="scientific">Chromobacterium sphagni</name>
    <dbReference type="NCBI Taxonomy" id="1903179"/>
    <lineage>
        <taxon>Bacteria</taxon>
        <taxon>Pseudomonadati</taxon>
        <taxon>Pseudomonadota</taxon>
        <taxon>Betaproteobacteria</taxon>
        <taxon>Neisseriales</taxon>
        <taxon>Chromobacteriaceae</taxon>
        <taxon>Chromobacterium</taxon>
    </lineage>
</organism>
<name>A0A1S1WYP8_9NEIS</name>
<gene>
    <name evidence="3" type="ORF">BI344_03920</name>
    <name evidence="2" type="ORF">BI347_01090</name>
</gene>
<dbReference type="InterPro" id="IPR016019">
    <property type="entry name" value="SopE_GEF_dom"/>
</dbReference>
<evidence type="ECO:0000259" key="1">
    <source>
        <dbReference type="Pfam" id="PF07487"/>
    </source>
</evidence>
<dbReference type="Proteomes" id="UP000180088">
    <property type="component" value="Unassembled WGS sequence"/>
</dbReference>
<dbReference type="Gene3D" id="1.10.4120.10">
    <property type="entry name" value="SopE-like, GEF domain"/>
    <property type="match status" value="1"/>
</dbReference>
<dbReference type="SUPFAM" id="SSF81832">
    <property type="entry name" value="SopE-like GEF domain"/>
    <property type="match status" value="1"/>
</dbReference>
<evidence type="ECO:0000313" key="3">
    <source>
        <dbReference type="EMBL" id="OHX21666.1"/>
    </source>
</evidence>
<evidence type="ECO:0000313" key="5">
    <source>
        <dbReference type="Proteomes" id="UP000180280"/>
    </source>
</evidence>
<feature type="domain" description="Guanine nucleotide exchange factor SopE GEF" evidence="1">
    <location>
        <begin position="123"/>
        <end position="256"/>
    </location>
</feature>
<evidence type="ECO:0000313" key="2">
    <source>
        <dbReference type="EMBL" id="OHX12250.1"/>
    </source>
</evidence>
<keyword evidence="5" id="KW-1185">Reference proteome</keyword>
<reference evidence="4 5" key="1">
    <citation type="submission" date="2016-09" db="EMBL/GenBank/DDBJ databases">
        <title>Chromobacterium muskegensis sp. nov., an insecticidal bacterium isolated from Sphagnum bogs.</title>
        <authorList>
            <person name="Sparks M.E."/>
            <person name="Blackburn M.B."/>
            <person name="Gundersen-Rindal D.E."/>
            <person name="Mitchell A."/>
            <person name="Farrar R."/>
            <person name="Kuhar D."/>
        </authorList>
    </citation>
    <scope>NUCLEOTIDE SEQUENCE [LARGE SCALE GENOMIC DNA]</scope>
    <source>
        <strain evidence="3 5">14B-1</strain>
        <strain evidence="2 4">37-2</strain>
    </source>
</reference>
<dbReference type="EMBL" id="MKCT01000001">
    <property type="protein sequence ID" value="OHX21666.1"/>
    <property type="molecule type" value="Genomic_DNA"/>
</dbReference>
<evidence type="ECO:0000313" key="4">
    <source>
        <dbReference type="Proteomes" id="UP000180088"/>
    </source>
</evidence>
<dbReference type="Pfam" id="PF07487">
    <property type="entry name" value="SopE_GEF"/>
    <property type="match status" value="1"/>
</dbReference>
<comment type="caution">
    <text evidence="2">The sequence shown here is derived from an EMBL/GenBank/DDBJ whole genome shotgun (WGS) entry which is preliminary data.</text>
</comment>
<dbReference type="STRING" id="1903179.BI347_01090"/>
<protein>
    <recommendedName>
        <fullName evidence="1">Guanine nucleotide exchange factor SopE GEF domain-containing protein</fullName>
    </recommendedName>
</protein>
<dbReference type="InterPro" id="IPR035949">
    <property type="entry name" value="SopE-like_GEF_dom_sf"/>
</dbReference>
<dbReference type="GO" id="GO:0005085">
    <property type="term" value="F:guanyl-nucleotide exchange factor activity"/>
    <property type="evidence" value="ECO:0007669"/>
    <property type="project" value="InterPro"/>
</dbReference>
<dbReference type="EMBL" id="MKCS01000001">
    <property type="protein sequence ID" value="OHX12250.1"/>
    <property type="molecule type" value="Genomic_DNA"/>
</dbReference>
<dbReference type="GO" id="GO:0030036">
    <property type="term" value="P:actin cytoskeleton organization"/>
    <property type="evidence" value="ECO:0007669"/>
    <property type="project" value="InterPro"/>
</dbReference>
<sequence length="257" mass="27619">MPRNWRGAGSMESRMKIDMLGGAGVRQWLAGVGDRMAGVGRGLAGRLRQAGNAARPLAPRLETAARAGSWQRFAAKFQGGGLAAQRPSTLSRGGLLRAPVSPGEVKAMMRRQADELGKTMAGDAVFRRQALESTYAAIYSEAKNAFHRANGNVMPDGYLRALGEVAREAGLPGQEKHGAFLPAGDGASPFVTSLLSPVQKQFSQRVRNPAQQSLYREFAKQLAIQLVAPHAQPHGWEPPAAFQARLEAVGRPWLEQS</sequence>
<dbReference type="AlphaFoldDB" id="A0A1S1WYP8"/>
<proteinExistence type="predicted"/>
<dbReference type="Proteomes" id="UP000180280">
    <property type="component" value="Unassembled WGS sequence"/>
</dbReference>